<accession>A0AAW2Y018</accession>
<dbReference type="PANTHER" id="PTHR11439">
    <property type="entry name" value="GAG-POL-RELATED RETROTRANSPOSON"/>
    <property type="match status" value="1"/>
</dbReference>
<reference evidence="2" key="2">
    <citation type="journal article" date="2024" name="Plant">
        <title>Genomic evolution and insights into agronomic trait innovations of Sesamum species.</title>
        <authorList>
            <person name="Miao H."/>
            <person name="Wang L."/>
            <person name="Qu L."/>
            <person name="Liu H."/>
            <person name="Sun Y."/>
            <person name="Le M."/>
            <person name="Wang Q."/>
            <person name="Wei S."/>
            <person name="Zheng Y."/>
            <person name="Lin W."/>
            <person name="Duan Y."/>
            <person name="Cao H."/>
            <person name="Xiong S."/>
            <person name="Wang X."/>
            <person name="Wei L."/>
            <person name="Li C."/>
            <person name="Ma Q."/>
            <person name="Ju M."/>
            <person name="Zhao R."/>
            <person name="Li G."/>
            <person name="Mu C."/>
            <person name="Tian Q."/>
            <person name="Mei H."/>
            <person name="Zhang T."/>
            <person name="Gao T."/>
            <person name="Zhang H."/>
        </authorList>
    </citation>
    <scope>NUCLEOTIDE SEQUENCE</scope>
    <source>
        <strain evidence="2">KEN1</strain>
    </source>
</reference>
<dbReference type="Pfam" id="PF07727">
    <property type="entry name" value="RVT_2"/>
    <property type="match status" value="1"/>
</dbReference>
<dbReference type="InterPro" id="IPR013103">
    <property type="entry name" value="RVT_2"/>
</dbReference>
<name>A0AAW2Y018_9LAMI</name>
<dbReference type="AlphaFoldDB" id="A0AAW2Y018"/>
<dbReference type="CDD" id="cd09272">
    <property type="entry name" value="RNase_HI_RT_Ty1"/>
    <property type="match status" value="1"/>
</dbReference>
<proteinExistence type="predicted"/>
<sequence length="239" mass="26959">MALGQLQTCLSARKLLNASGTIERFKVRLVVLGNNQVEGIVYHETFAPVAKMVSIRTFLVVAAIRNWEFHQMDVHNAFLHGDLDEKVYMRLPPGFSSSSGKFMQCPKEAHWDAAVRVVRYLKGHPGQAEYRSMAVASCELACFKSLLKSLGVIHTSPMRLFYNSQAALHIAANPVFHERTKHIEVDCHSVRDQIQAGNIITFHVRTNFQLADIFTKALEKQQFDFLLGKLGIHDFHAPT</sequence>
<protein>
    <submittedName>
        <fullName evidence="2">Retrovirus-related Pol polyprotein from transposon RE1</fullName>
    </submittedName>
</protein>
<reference evidence="2" key="1">
    <citation type="submission" date="2020-06" db="EMBL/GenBank/DDBJ databases">
        <authorList>
            <person name="Li T."/>
            <person name="Hu X."/>
            <person name="Zhang T."/>
            <person name="Song X."/>
            <person name="Zhang H."/>
            <person name="Dai N."/>
            <person name="Sheng W."/>
            <person name="Hou X."/>
            <person name="Wei L."/>
        </authorList>
    </citation>
    <scope>NUCLEOTIDE SEQUENCE</scope>
    <source>
        <strain evidence="2">KEN1</strain>
        <tissue evidence="2">Leaf</tissue>
    </source>
</reference>
<dbReference type="PANTHER" id="PTHR11439:SF470">
    <property type="entry name" value="CYSTEINE-RICH RLK (RECEPTOR-LIKE PROTEIN KINASE) 8"/>
    <property type="match status" value="1"/>
</dbReference>
<gene>
    <name evidence="2" type="ORF">Slati_0492800</name>
</gene>
<dbReference type="EMBL" id="JACGWN010000002">
    <property type="protein sequence ID" value="KAL0458656.1"/>
    <property type="molecule type" value="Genomic_DNA"/>
</dbReference>
<evidence type="ECO:0000259" key="1">
    <source>
        <dbReference type="Pfam" id="PF07727"/>
    </source>
</evidence>
<evidence type="ECO:0000313" key="2">
    <source>
        <dbReference type="EMBL" id="KAL0458656.1"/>
    </source>
</evidence>
<comment type="caution">
    <text evidence="2">The sequence shown here is derived from an EMBL/GenBank/DDBJ whole genome shotgun (WGS) entry which is preliminary data.</text>
</comment>
<organism evidence="2">
    <name type="scientific">Sesamum latifolium</name>
    <dbReference type="NCBI Taxonomy" id="2727402"/>
    <lineage>
        <taxon>Eukaryota</taxon>
        <taxon>Viridiplantae</taxon>
        <taxon>Streptophyta</taxon>
        <taxon>Embryophyta</taxon>
        <taxon>Tracheophyta</taxon>
        <taxon>Spermatophyta</taxon>
        <taxon>Magnoliopsida</taxon>
        <taxon>eudicotyledons</taxon>
        <taxon>Gunneridae</taxon>
        <taxon>Pentapetalae</taxon>
        <taxon>asterids</taxon>
        <taxon>lamiids</taxon>
        <taxon>Lamiales</taxon>
        <taxon>Pedaliaceae</taxon>
        <taxon>Sesamum</taxon>
    </lineage>
</organism>
<feature type="domain" description="Reverse transcriptase Ty1/copia-type" evidence="1">
    <location>
        <begin position="23"/>
        <end position="105"/>
    </location>
</feature>